<evidence type="ECO:0000256" key="2">
    <source>
        <dbReference type="ARBA" id="ARBA00022723"/>
    </source>
</evidence>
<keyword evidence="2" id="KW-0479">Metal-binding</keyword>
<evidence type="ECO:0000313" key="10">
    <source>
        <dbReference type="EMBL" id="RVW15856.1"/>
    </source>
</evidence>
<accession>A0A438BXW7</accession>
<evidence type="ECO:0000256" key="6">
    <source>
        <dbReference type="ARBA" id="ARBA00022833"/>
    </source>
</evidence>
<gene>
    <name evidence="10" type="primary">VvCHDh001155_2</name>
    <name evidence="10" type="ORF">CK203_073029</name>
</gene>
<dbReference type="InterPro" id="IPR038718">
    <property type="entry name" value="SNF2-like_sf"/>
</dbReference>
<name>A0A438BXW7_VITVI</name>
<dbReference type="GO" id="GO:0004386">
    <property type="term" value="F:helicase activity"/>
    <property type="evidence" value="ECO:0007669"/>
    <property type="project" value="UniProtKB-KW"/>
</dbReference>
<dbReference type="GO" id="GO:0008270">
    <property type="term" value="F:zinc ion binding"/>
    <property type="evidence" value="ECO:0007669"/>
    <property type="project" value="InterPro"/>
</dbReference>
<dbReference type="SMART" id="SM00910">
    <property type="entry name" value="HIRAN"/>
    <property type="match status" value="1"/>
</dbReference>
<keyword evidence="7" id="KW-0067">ATP-binding</keyword>
<keyword evidence="5" id="KW-0347">Helicase</keyword>
<evidence type="ECO:0000256" key="5">
    <source>
        <dbReference type="ARBA" id="ARBA00022806"/>
    </source>
</evidence>
<dbReference type="SUPFAM" id="SSF52540">
    <property type="entry name" value="P-loop containing nucleoside triphosphate hydrolases"/>
    <property type="match status" value="2"/>
</dbReference>
<sequence>MDEEDPVSLFMSLDHWREFPIDADDDEDSSQCPLSSPSETYLVGFVIVNIVGIQYYSGTISGRERVGLVREPLNPYDRNAIKVLNTTTIQVGHIDRSAAAVLAPLMDANLVTVEGIVPNTPGSGNRYRIPCQVHIFAQIEWFPRVRSAISRGGLQLISDSDPSFTLSEAVIVKEKKCDKEFKSLDEIFKLAIENVNKQGALEAMEPPKDVIKSELFLHQKEALGWLVHRENSCELPPFWEKQMGLISDLSYSVNRDNIEKLGEEDEELIVSSGNSVGASHKFSTVLVSKTTLIVCPPSVFSTWVTQLLEHTTPKRLKVYMYYGNRTQEAEELQKYDIVLTTYSTLATEEAWSGSPVKKIEWWRVILDEAHMIKNVNAQQSQAVTNLRAKRRWVVTGTPIQNGTFDLFSLMAFLRFEPFSIKSYWQSLVQRPLGQGKEKGLSRLQVLMATISLRRTKDKGLIGLPPKSVETCFVELSAEERELYDQMEAEGKCVIRDYIDAGSVMRNYSTVLGIILRLRQICTDVALCPSDLRSLLLSNNIEVSVNSISASNKAKSMGSKFQACGFVASVKAVIWKRNYLSLIVGDSISELQKCLLESLTREKGIQAREKAGIPSCEVEVLEDSRMGRKEAWVERFGSRP</sequence>
<dbReference type="Pfam" id="PF08797">
    <property type="entry name" value="HIRAN"/>
    <property type="match status" value="1"/>
</dbReference>
<protein>
    <submittedName>
        <fullName evidence="10">Putative SWI/SNF-related matrix-associated actin-dependent regulator of chromatin subfamily A member 3-like 1</fullName>
    </submittedName>
</protein>
<evidence type="ECO:0000256" key="4">
    <source>
        <dbReference type="ARBA" id="ARBA00022801"/>
    </source>
</evidence>
<evidence type="ECO:0000256" key="3">
    <source>
        <dbReference type="ARBA" id="ARBA00022741"/>
    </source>
</evidence>
<dbReference type="GO" id="GO:0016818">
    <property type="term" value="F:hydrolase activity, acting on acid anhydrides, in phosphorus-containing anhydrides"/>
    <property type="evidence" value="ECO:0007669"/>
    <property type="project" value="InterPro"/>
</dbReference>
<dbReference type="GO" id="GO:0005634">
    <property type="term" value="C:nucleus"/>
    <property type="evidence" value="ECO:0007669"/>
    <property type="project" value="UniProtKB-SubCell"/>
</dbReference>
<reference evidence="10 11" key="1">
    <citation type="journal article" date="2018" name="PLoS Genet.">
        <title>Population sequencing reveals clonal diversity and ancestral inbreeding in the grapevine cultivar Chardonnay.</title>
        <authorList>
            <person name="Roach M.J."/>
            <person name="Johnson D.L."/>
            <person name="Bohlmann J."/>
            <person name="van Vuuren H.J."/>
            <person name="Jones S.J."/>
            <person name="Pretorius I.S."/>
            <person name="Schmidt S.A."/>
            <person name="Borneman A.R."/>
        </authorList>
    </citation>
    <scope>NUCLEOTIDE SEQUENCE [LARGE SCALE GENOMIC DNA]</scope>
    <source>
        <strain evidence="11">cv. Chardonnay</strain>
        <tissue evidence="10">Leaf</tissue>
    </source>
</reference>
<dbReference type="GO" id="GO:0003676">
    <property type="term" value="F:nucleic acid binding"/>
    <property type="evidence" value="ECO:0007669"/>
    <property type="project" value="InterPro"/>
</dbReference>
<keyword evidence="4" id="KW-0378">Hydrolase</keyword>
<dbReference type="Gene3D" id="3.40.50.10810">
    <property type="entry name" value="Tandem AAA-ATPase domain"/>
    <property type="match status" value="1"/>
</dbReference>
<dbReference type="PANTHER" id="PTHR45626">
    <property type="entry name" value="TRANSCRIPTION TERMINATION FACTOR 2-RELATED"/>
    <property type="match status" value="1"/>
</dbReference>
<dbReference type="InterPro" id="IPR050628">
    <property type="entry name" value="SNF2_RAD54_helicase_TF"/>
</dbReference>
<dbReference type="Gene3D" id="3.30.70.2330">
    <property type="match status" value="1"/>
</dbReference>
<dbReference type="AlphaFoldDB" id="A0A438BXW7"/>
<proteinExistence type="predicted"/>
<dbReference type="Pfam" id="PF00176">
    <property type="entry name" value="SNF2-rel_dom"/>
    <property type="match status" value="1"/>
</dbReference>
<dbReference type="InterPro" id="IPR014905">
    <property type="entry name" value="HIRAN"/>
</dbReference>
<evidence type="ECO:0000259" key="9">
    <source>
        <dbReference type="PROSITE" id="PS51192"/>
    </source>
</evidence>
<feature type="domain" description="Helicase ATP-binding" evidence="9">
    <location>
        <begin position="259"/>
        <end position="416"/>
    </location>
</feature>
<dbReference type="SMART" id="SM00487">
    <property type="entry name" value="DEXDc"/>
    <property type="match status" value="1"/>
</dbReference>
<dbReference type="GO" id="GO:0005524">
    <property type="term" value="F:ATP binding"/>
    <property type="evidence" value="ECO:0007669"/>
    <property type="project" value="UniProtKB-KW"/>
</dbReference>
<dbReference type="EMBL" id="QGNW01002594">
    <property type="protein sequence ID" value="RVW15856.1"/>
    <property type="molecule type" value="Genomic_DNA"/>
</dbReference>
<keyword evidence="8" id="KW-0539">Nucleus</keyword>
<dbReference type="PANTHER" id="PTHR45626:SF17">
    <property type="entry name" value="HELICASE-LIKE TRANSCRIPTION FACTOR"/>
    <property type="match status" value="1"/>
</dbReference>
<comment type="caution">
    <text evidence="10">The sequence shown here is derived from an EMBL/GenBank/DDBJ whole genome shotgun (WGS) entry which is preliminary data.</text>
</comment>
<dbReference type="InterPro" id="IPR014001">
    <property type="entry name" value="Helicase_ATP-bd"/>
</dbReference>
<evidence type="ECO:0000256" key="1">
    <source>
        <dbReference type="ARBA" id="ARBA00004123"/>
    </source>
</evidence>
<dbReference type="PROSITE" id="PS51192">
    <property type="entry name" value="HELICASE_ATP_BIND_1"/>
    <property type="match status" value="1"/>
</dbReference>
<keyword evidence="3" id="KW-0547">Nucleotide-binding</keyword>
<keyword evidence="6" id="KW-0862">Zinc</keyword>
<evidence type="ECO:0000256" key="7">
    <source>
        <dbReference type="ARBA" id="ARBA00022840"/>
    </source>
</evidence>
<dbReference type="InterPro" id="IPR000330">
    <property type="entry name" value="SNF2_N"/>
</dbReference>
<dbReference type="Proteomes" id="UP000288805">
    <property type="component" value="Unassembled WGS sequence"/>
</dbReference>
<organism evidence="10 11">
    <name type="scientific">Vitis vinifera</name>
    <name type="common">Grape</name>
    <dbReference type="NCBI Taxonomy" id="29760"/>
    <lineage>
        <taxon>Eukaryota</taxon>
        <taxon>Viridiplantae</taxon>
        <taxon>Streptophyta</taxon>
        <taxon>Embryophyta</taxon>
        <taxon>Tracheophyta</taxon>
        <taxon>Spermatophyta</taxon>
        <taxon>Magnoliopsida</taxon>
        <taxon>eudicotyledons</taxon>
        <taxon>Gunneridae</taxon>
        <taxon>Pentapetalae</taxon>
        <taxon>rosids</taxon>
        <taxon>Vitales</taxon>
        <taxon>Vitaceae</taxon>
        <taxon>Viteae</taxon>
        <taxon>Vitis</taxon>
    </lineage>
</organism>
<comment type="subcellular location">
    <subcellularLocation>
        <location evidence="1">Nucleus</location>
    </subcellularLocation>
</comment>
<evidence type="ECO:0000313" key="11">
    <source>
        <dbReference type="Proteomes" id="UP000288805"/>
    </source>
</evidence>
<dbReference type="InterPro" id="IPR027417">
    <property type="entry name" value="P-loop_NTPase"/>
</dbReference>
<evidence type="ECO:0000256" key="8">
    <source>
        <dbReference type="ARBA" id="ARBA00023242"/>
    </source>
</evidence>